<feature type="transmembrane region" description="Helical" evidence="8">
    <location>
        <begin position="388"/>
        <end position="411"/>
    </location>
</feature>
<dbReference type="EMBL" id="RBQF01000068">
    <property type="protein sequence ID" value="RMP13115.1"/>
    <property type="molecule type" value="Genomic_DNA"/>
</dbReference>
<evidence type="ECO:0000256" key="6">
    <source>
        <dbReference type="ARBA" id="ARBA00022989"/>
    </source>
</evidence>
<sequence>METSMSEVSLTAIDHSADKGASLKQRLLHAERAYRKRSVLLIAPLLIFLLISFVFPIGNILWKSLDNPEVKRALPTTLQALQDWDGEGRPDEKVFSSLVMDLKTAKAEGQTPGLIKRLGYEDGRYRTLLNMALRKLPDNDAESISRALIAQSTLWAEPSTWRSIQRAGRPLTAYYVLAAFDHQVDAQSGDIVELPKGQALYLSVLMRTLWMASVVTLLCVLFGYPVAYWLAKQPSSRANLLLIMVLLPFWTSLLVRTAGWIVLLQNGGLINSSLIGLGLIEQPLQLVFNRVGVYISMTHILLPFVILPLYAVMKGISPNYVRAAVSLGAHPFRAFWSVYVPQTFAGVTAGALLVFIMAIGYYITPALLGGPGDQMLSYFVAFYTNTTINWGMAAALGSQLLIIVLLLYWVYSRITRPANPAQRA</sequence>
<evidence type="ECO:0000256" key="7">
    <source>
        <dbReference type="ARBA" id="ARBA00023136"/>
    </source>
</evidence>
<feature type="transmembrane region" description="Helical" evidence="8">
    <location>
        <begin position="343"/>
        <end position="368"/>
    </location>
</feature>
<evidence type="ECO:0000313" key="11">
    <source>
        <dbReference type="Proteomes" id="UP000276587"/>
    </source>
</evidence>
<comment type="similarity">
    <text evidence="2">Belongs to the binding-protein-dependent transport system permease family. CysTW subfamily.</text>
</comment>
<evidence type="ECO:0000259" key="9">
    <source>
        <dbReference type="PROSITE" id="PS50928"/>
    </source>
</evidence>
<keyword evidence="11" id="KW-1185">Reference proteome</keyword>
<proteinExistence type="inferred from homology"/>
<gene>
    <name evidence="10" type="ORF">ALQ29_03997</name>
</gene>
<comment type="subcellular location">
    <subcellularLocation>
        <location evidence="1 8">Cell membrane</location>
        <topology evidence="1 8">Multi-pass membrane protein</topology>
    </subcellularLocation>
</comment>
<dbReference type="Proteomes" id="UP000276587">
    <property type="component" value="Unassembled WGS sequence"/>
</dbReference>
<evidence type="ECO:0000256" key="1">
    <source>
        <dbReference type="ARBA" id="ARBA00004651"/>
    </source>
</evidence>
<protein>
    <recommendedName>
        <fullName evidence="9">ABC transmembrane type-1 domain-containing protein</fullName>
    </recommendedName>
</protein>
<dbReference type="GO" id="GO:0055085">
    <property type="term" value="P:transmembrane transport"/>
    <property type="evidence" value="ECO:0007669"/>
    <property type="project" value="InterPro"/>
</dbReference>
<dbReference type="SUPFAM" id="SSF161098">
    <property type="entry name" value="MetI-like"/>
    <property type="match status" value="1"/>
</dbReference>
<feature type="transmembrane region" description="Helical" evidence="8">
    <location>
        <begin position="39"/>
        <end position="62"/>
    </location>
</feature>
<keyword evidence="3 8" id="KW-0813">Transport</keyword>
<reference evidence="10 11" key="1">
    <citation type="submission" date="2018-08" db="EMBL/GenBank/DDBJ databases">
        <title>Recombination of ecologically and evolutionarily significant loci maintains genetic cohesion in the Pseudomonas syringae species complex.</title>
        <authorList>
            <person name="Dillon M."/>
            <person name="Thakur S."/>
            <person name="Almeida R.N.D."/>
            <person name="Weir B.S."/>
            <person name="Guttman D.S."/>
        </authorList>
    </citation>
    <scope>NUCLEOTIDE SEQUENCE [LARGE SCALE GENOMIC DNA]</scope>
    <source>
        <strain evidence="10 11">ICMP 3555</strain>
    </source>
</reference>
<accession>A0A3M4B3Y7</accession>
<dbReference type="PANTHER" id="PTHR42929:SF5">
    <property type="entry name" value="ABC TRANSPORTER PERMEASE PROTEIN"/>
    <property type="match status" value="1"/>
</dbReference>
<evidence type="ECO:0000256" key="5">
    <source>
        <dbReference type="ARBA" id="ARBA00022692"/>
    </source>
</evidence>
<keyword evidence="4" id="KW-1003">Cell membrane</keyword>
<dbReference type="AlphaFoldDB" id="A0A3M4B3Y7"/>
<evidence type="ECO:0000256" key="4">
    <source>
        <dbReference type="ARBA" id="ARBA00022475"/>
    </source>
</evidence>
<feature type="transmembrane region" description="Helical" evidence="8">
    <location>
        <begin position="291"/>
        <end position="312"/>
    </location>
</feature>
<dbReference type="GO" id="GO:0005886">
    <property type="term" value="C:plasma membrane"/>
    <property type="evidence" value="ECO:0007669"/>
    <property type="project" value="UniProtKB-SubCell"/>
</dbReference>
<evidence type="ECO:0000256" key="2">
    <source>
        <dbReference type="ARBA" id="ARBA00007069"/>
    </source>
</evidence>
<dbReference type="PANTHER" id="PTHR42929">
    <property type="entry name" value="INNER MEMBRANE ABC TRANSPORTER PERMEASE PROTEIN YDCU-RELATED-RELATED"/>
    <property type="match status" value="1"/>
</dbReference>
<organism evidence="10 11">
    <name type="scientific">Pseudomonas marginalis pv. marginalis</name>
    <dbReference type="NCBI Taxonomy" id="97473"/>
    <lineage>
        <taxon>Bacteria</taxon>
        <taxon>Pseudomonadati</taxon>
        <taxon>Pseudomonadota</taxon>
        <taxon>Gammaproteobacteria</taxon>
        <taxon>Pseudomonadales</taxon>
        <taxon>Pseudomonadaceae</taxon>
        <taxon>Pseudomonas</taxon>
    </lineage>
</organism>
<feature type="domain" description="ABC transmembrane type-1" evidence="9">
    <location>
        <begin position="205"/>
        <end position="411"/>
    </location>
</feature>
<dbReference type="Gene3D" id="1.10.3720.10">
    <property type="entry name" value="MetI-like"/>
    <property type="match status" value="1"/>
</dbReference>
<feature type="transmembrane region" description="Helical" evidence="8">
    <location>
        <begin position="209"/>
        <end position="231"/>
    </location>
</feature>
<comment type="caution">
    <text evidence="10">The sequence shown here is derived from an EMBL/GenBank/DDBJ whole genome shotgun (WGS) entry which is preliminary data.</text>
</comment>
<feature type="transmembrane region" description="Helical" evidence="8">
    <location>
        <begin position="238"/>
        <end position="263"/>
    </location>
</feature>
<dbReference type="InterPro" id="IPR000515">
    <property type="entry name" value="MetI-like"/>
</dbReference>
<keyword evidence="5 8" id="KW-0812">Transmembrane</keyword>
<evidence type="ECO:0000256" key="3">
    <source>
        <dbReference type="ARBA" id="ARBA00022448"/>
    </source>
</evidence>
<keyword evidence="7 8" id="KW-0472">Membrane</keyword>
<evidence type="ECO:0000313" key="10">
    <source>
        <dbReference type="EMBL" id="RMP13115.1"/>
    </source>
</evidence>
<name>A0A3M4B3Y7_PSEMA</name>
<dbReference type="InterPro" id="IPR035906">
    <property type="entry name" value="MetI-like_sf"/>
</dbReference>
<dbReference type="Pfam" id="PF00528">
    <property type="entry name" value="BPD_transp_1"/>
    <property type="match status" value="1"/>
</dbReference>
<evidence type="ECO:0000256" key="8">
    <source>
        <dbReference type="RuleBase" id="RU363032"/>
    </source>
</evidence>
<dbReference type="CDD" id="cd06261">
    <property type="entry name" value="TM_PBP2"/>
    <property type="match status" value="1"/>
</dbReference>
<dbReference type="PROSITE" id="PS50928">
    <property type="entry name" value="ABC_TM1"/>
    <property type="match status" value="1"/>
</dbReference>
<keyword evidence="6 8" id="KW-1133">Transmembrane helix</keyword>